<dbReference type="FunFam" id="1.20.140.10:FF:000001">
    <property type="entry name" value="Acyl-CoA dehydrogenase"/>
    <property type="match status" value="1"/>
</dbReference>
<comment type="cofactor">
    <cofactor evidence="1 8">
        <name>FAD</name>
        <dbReference type="ChEBI" id="CHEBI:57692"/>
    </cofactor>
</comment>
<dbReference type="GO" id="GO:0050660">
    <property type="term" value="F:flavin adenine dinucleotide binding"/>
    <property type="evidence" value="ECO:0007669"/>
    <property type="project" value="InterPro"/>
</dbReference>
<dbReference type="Gene3D" id="1.20.140.10">
    <property type="entry name" value="Butyryl-CoA Dehydrogenase, subunit A, domain 3"/>
    <property type="match status" value="1"/>
</dbReference>
<dbReference type="FunFam" id="1.10.540.10:FF:000002">
    <property type="entry name" value="Acyl-CoA dehydrogenase FadE19"/>
    <property type="match status" value="1"/>
</dbReference>
<dbReference type="InterPro" id="IPR006091">
    <property type="entry name" value="Acyl-CoA_Oxase/DH_mid-dom"/>
</dbReference>
<comment type="pathway">
    <text evidence="2">Amino-acid degradation; L-valine degradation.</text>
</comment>
<dbReference type="InterPro" id="IPR037069">
    <property type="entry name" value="AcylCoA_DH/ox_N_sf"/>
</dbReference>
<accession>A0A1F5UNF4</accession>
<evidence type="ECO:0000259" key="9">
    <source>
        <dbReference type="Pfam" id="PF00441"/>
    </source>
</evidence>
<dbReference type="GO" id="GO:0009083">
    <property type="term" value="P:branched-chain amino acid catabolic process"/>
    <property type="evidence" value="ECO:0007669"/>
    <property type="project" value="UniProtKB-KW"/>
</dbReference>
<dbReference type="InterPro" id="IPR006089">
    <property type="entry name" value="Acyl-CoA_DH_CS"/>
</dbReference>
<dbReference type="GO" id="GO:0003995">
    <property type="term" value="F:acyl-CoA dehydrogenase activity"/>
    <property type="evidence" value="ECO:0007669"/>
    <property type="project" value="InterPro"/>
</dbReference>
<evidence type="ECO:0000256" key="5">
    <source>
        <dbReference type="ARBA" id="ARBA00022630"/>
    </source>
</evidence>
<dbReference type="PANTHER" id="PTHR43884:SF12">
    <property type="entry name" value="ISOVALERYL-COA DEHYDROGENASE, MITOCHONDRIAL-RELATED"/>
    <property type="match status" value="1"/>
</dbReference>
<dbReference type="Proteomes" id="UP000179157">
    <property type="component" value="Unassembled WGS sequence"/>
</dbReference>
<evidence type="ECO:0000256" key="8">
    <source>
        <dbReference type="RuleBase" id="RU362125"/>
    </source>
</evidence>
<evidence type="ECO:0000256" key="6">
    <source>
        <dbReference type="ARBA" id="ARBA00022827"/>
    </source>
</evidence>
<protein>
    <recommendedName>
        <fullName evidence="14">Acyl-CoA dehydrogenase</fullName>
    </recommendedName>
</protein>
<evidence type="ECO:0000313" key="13">
    <source>
        <dbReference type="Proteomes" id="UP000179157"/>
    </source>
</evidence>
<feature type="domain" description="Acyl-CoA dehydrogenase/oxidase N-terminal" evidence="11">
    <location>
        <begin position="7"/>
        <end position="120"/>
    </location>
</feature>
<evidence type="ECO:0000256" key="4">
    <source>
        <dbReference type="ARBA" id="ARBA00022456"/>
    </source>
</evidence>
<keyword evidence="7 8" id="KW-0560">Oxidoreductase</keyword>
<organism evidence="12 13">
    <name type="scientific">Fraserbacteria sp. (strain RBG_16_55_9)</name>
    <dbReference type="NCBI Taxonomy" id="1817864"/>
    <lineage>
        <taxon>Bacteria</taxon>
        <taxon>Candidatus Fraseribacteriota</taxon>
    </lineage>
</organism>
<dbReference type="InterPro" id="IPR036250">
    <property type="entry name" value="AcylCo_DH-like_C"/>
</dbReference>
<dbReference type="PIRSF" id="PIRSF016578">
    <property type="entry name" value="HsaA"/>
    <property type="match status" value="1"/>
</dbReference>
<dbReference type="InterPro" id="IPR009100">
    <property type="entry name" value="AcylCoA_DH/oxidase_NM_dom_sf"/>
</dbReference>
<evidence type="ECO:0000259" key="11">
    <source>
        <dbReference type="Pfam" id="PF02771"/>
    </source>
</evidence>
<dbReference type="AlphaFoldDB" id="A0A1F5UNF4"/>
<proteinExistence type="inferred from homology"/>
<feature type="domain" description="Acyl-CoA oxidase/dehydrogenase middle" evidence="10">
    <location>
        <begin position="124"/>
        <end position="218"/>
    </location>
</feature>
<dbReference type="STRING" id="1817864.A2Z21_03685"/>
<comment type="caution">
    <text evidence="12">The sequence shown here is derived from an EMBL/GenBank/DDBJ whole genome shotgun (WGS) entry which is preliminary data.</text>
</comment>
<evidence type="ECO:0000256" key="3">
    <source>
        <dbReference type="ARBA" id="ARBA00009347"/>
    </source>
</evidence>
<dbReference type="Gene3D" id="1.10.540.10">
    <property type="entry name" value="Acyl-CoA dehydrogenase/oxidase, N-terminal domain"/>
    <property type="match status" value="1"/>
</dbReference>
<dbReference type="SUPFAM" id="SSF47203">
    <property type="entry name" value="Acyl-CoA dehydrogenase C-terminal domain-like"/>
    <property type="match status" value="1"/>
</dbReference>
<keyword evidence="6 8" id="KW-0274">FAD</keyword>
<evidence type="ECO:0000256" key="1">
    <source>
        <dbReference type="ARBA" id="ARBA00001974"/>
    </source>
</evidence>
<dbReference type="Pfam" id="PF02770">
    <property type="entry name" value="Acyl-CoA_dh_M"/>
    <property type="match status" value="1"/>
</dbReference>
<dbReference type="Pfam" id="PF00441">
    <property type="entry name" value="Acyl-CoA_dh_1"/>
    <property type="match status" value="1"/>
</dbReference>
<dbReference type="PROSITE" id="PS00073">
    <property type="entry name" value="ACYL_COA_DH_2"/>
    <property type="match status" value="1"/>
</dbReference>
<evidence type="ECO:0008006" key="14">
    <source>
        <dbReference type="Google" id="ProtNLM"/>
    </source>
</evidence>
<dbReference type="InterPro" id="IPR046373">
    <property type="entry name" value="Acyl-CoA_Oxase/DH_mid-dom_sf"/>
</dbReference>
<reference evidence="12 13" key="1">
    <citation type="journal article" date="2016" name="Nat. Commun.">
        <title>Thousands of microbial genomes shed light on interconnected biogeochemical processes in an aquifer system.</title>
        <authorList>
            <person name="Anantharaman K."/>
            <person name="Brown C.T."/>
            <person name="Hug L.A."/>
            <person name="Sharon I."/>
            <person name="Castelle C.J."/>
            <person name="Probst A.J."/>
            <person name="Thomas B.C."/>
            <person name="Singh A."/>
            <person name="Wilkins M.J."/>
            <person name="Karaoz U."/>
            <person name="Brodie E.L."/>
            <person name="Williams K.H."/>
            <person name="Hubbard S.S."/>
            <person name="Banfield J.F."/>
        </authorList>
    </citation>
    <scope>NUCLEOTIDE SEQUENCE [LARGE SCALE GENOMIC DNA]</scope>
    <source>
        <strain evidence="13">RBG_16_55_9</strain>
    </source>
</reference>
<dbReference type="PANTHER" id="PTHR43884">
    <property type="entry name" value="ACYL-COA DEHYDROGENASE"/>
    <property type="match status" value="1"/>
</dbReference>
<dbReference type="InterPro" id="IPR013786">
    <property type="entry name" value="AcylCoA_DH/ox_N"/>
</dbReference>
<sequence>MESPFFSEEHRIFRKAVRKFVDEELNPHVDEWEAAGRFPKEIYTKLGELGTLGIRYPTEYGGAGADIWTTVVFCEELGRCRSRGLTMSLLAHTDMSSPYLAKHGNEQLKRKYLPAMIKGEKIGAIVLTEPGGGSDLASMKTTAKRQGNKYILNGSKTFITNALNADIFFVSSKTAPEKGKKGISMLIVERDSPGFIIESMKKKLGMHASDTGELTFQNTPVPAENMIGEENQGFYYIMDGLQNERFVACAAMTSSAQQALNDAVKYAQDREAFGKSLSEYQVTRHKFARLQTKLEAARQLTYHAAWLYDQGQDWTMAVAMCKAFCADVANEVADECLQIHGGYGYTEEYDIARFYRDIRLWKIGGGTTEIMYELIAKQMDI</sequence>
<keyword evidence="5 8" id="KW-0285">Flavoprotein</keyword>
<feature type="domain" description="Acyl-CoA dehydrogenase/oxidase C-terminal" evidence="9">
    <location>
        <begin position="231"/>
        <end position="379"/>
    </location>
</feature>
<evidence type="ECO:0000313" key="12">
    <source>
        <dbReference type="EMBL" id="OGF52684.1"/>
    </source>
</evidence>
<evidence type="ECO:0000256" key="2">
    <source>
        <dbReference type="ARBA" id="ARBA00005109"/>
    </source>
</evidence>
<dbReference type="FunFam" id="2.40.110.10:FF:000001">
    <property type="entry name" value="Acyl-CoA dehydrogenase, mitochondrial"/>
    <property type="match status" value="1"/>
</dbReference>
<keyword evidence="4" id="KW-0101">Branched-chain amino acid catabolism</keyword>
<name>A0A1F5UNF4_FRAXR</name>
<dbReference type="Gene3D" id="2.40.110.10">
    <property type="entry name" value="Butyryl-CoA Dehydrogenase, subunit A, domain 2"/>
    <property type="match status" value="1"/>
</dbReference>
<dbReference type="EMBL" id="MFGX01000131">
    <property type="protein sequence ID" value="OGF52684.1"/>
    <property type="molecule type" value="Genomic_DNA"/>
</dbReference>
<evidence type="ECO:0000259" key="10">
    <source>
        <dbReference type="Pfam" id="PF02770"/>
    </source>
</evidence>
<evidence type="ECO:0000256" key="7">
    <source>
        <dbReference type="ARBA" id="ARBA00023002"/>
    </source>
</evidence>
<comment type="similarity">
    <text evidence="3 8">Belongs to the acyl-CoA dehydrogenase family.</text>
</comment>
<dbReference type="Pfam" id="PF02771">
    <property type="entry name" value="Acyl-CoA_dh_N"/>
    <property type="match status" value="1"/>
</dbReference>
<dbReference type="InterPro" id="IPR009075">
    <property type="entry name" value="AcylCo_DH/oxidase_C"/>
</dbReference>
<gene>
    <name evidence="12" type="ORF">A2Z21_03685</name>
</gene>
<dbReference type="SUPFAM" id="SSF56645">
    <property type="entry name" value="Acyl-CoA dehydrogenase NM domain-like"/>
    <property type="match status" value="1"/>
</dbReference>